<reference evidence="7" key="1">
    <citation type="submission" date="2025-08" db="UniProtKB">
        <authorList>
            <consortium name="RefSeq"/>
        </authorList>
    </citation>
    <scope>IDENTIFICATION</scope>
</reference>
<feature type="binding site" evidence="4">
    <location>
        <position position="463"/>
    </location>
    <ligand>
        <name>L-glutamate</name>
        <dbReference type="ChEBI" id="CHEBI:29985"/>
    </ligand>
</feature>
<evidence type="ECO:0000256" key="3">
    <source>
        <dbReference type="PIRSR" id="PIRSR600101-1"/>
    </source>
</evidence>
<feature type="binding site" evidence="4">
    <location>
        <position position="147"/>
    </location>
    <ligand>
        <name>L-glutamate</name>
        <dbReference type="ChEBI" id="CHEBI:29985"/>
    </ligand>
</feature>
<feature type="binding site" evidence="4">
    <location>
        <begin position="491"/>
        <end position="492"/>
    </location>
    <ligand>
        <name>L-glutamate</name>
        <dbReference type="ChEBI" id="CHEBI:29985"/>
    </ligand>
</feature>
<gene>
    <name evidence="7" type="primary">LOC106076238</name>
</gene>
<evidence type="ECO:0000256" key="5">
    <source>
        <dbReference type="SAM" id="Phobius"/>
    </source>
</evidence>
<dbReference type="PROSITE" id="PS00462">
    <property type="entry name" value="G_GLU_TRANSPEPTIDASE"/>
    <property type="match status" value="1"/>
</dbReference>
<evidence type="ECO:0000256" key="1">
    <source>
        <dbReference type="ARBA" id="ARBA00009381"/>
    </source>
</evidence>
<dbReference type="PANTHER" id="PTHR11686">
    <property type="entry name" value="GAMMA GLUTAMYL TRANSPEPTIDASE"/>
    <property type="match status" value="1"/>
</dbReference>
<dbReference type="GO" id="GO:0006751">
    <property type="term" value="P:glutathione catabolic process"/>
    <property type="evidence" value="ECO:0007669"/>
    <property type="project" value="InterPro"/>
</dbReference>
<sequence length="610" mass="67169">MKMKISWHFLPCLNLCFLKYTDRISGLFFLVRYCRILSRKKIQVCVSVLIFVCVTLTLAVTLTLLLTQHDPTPNSMGYKKAAVAADTQICSTVGKEILLQGGNAVDAAIATLLCTGLASPQSMGIGGGFFMTIYNKSSGIATVIDARETAPTLTSIEMFTEKSTFKRGPLSIAVPGEIQGYWYAHQNYGKLPWAEVFRPAIRMAENGFLVPPNLHKAMVGSRQDVLKHLKDLFWNSATGDLYKEGEIIKYPKIGETLKVIAREGAPTFYHGTLSDLIIQDLKELGSVITHEDLRNYTVLEKKPVVINLSNGMTVLTSPAPTCGPMMALIFNILDGYKFTPKHVATLEGRVQTYHRIIEAFKFAYAKRTGLADDVFVDVRQLVETLTSRDYADSLRGRINDSRTYDYTYYGPAFESGSANGTSHLSVLDKDGNAVSATSTINTRFGSYRAGKRTGIIFNNEIDDFSFPNTTNEWRIAPSPANYIAPGKRPLSSMCPVVITDRHGSVSKVIGAAGGSLIPSAIVWVTSHLLWFGESLHQAVSQPRLHHQLIPHLVAYERGFDEDVLQGLITLGHNVTEFPIISAVQAIDVNSRDGAIVAESDVRRKGKPDGY</sequence>
<dbReference type="GO" id="GO:0036374">
    <property type="term" value="F:glutathione hydrolase activity"/>
    <property type="evidence" value="ECO:0007669"/>
    <property type="project" value="InterPro"/>
</dbReference>
<dbReference type="OMA" id="HQIFPMH"/>
<dbReference type="NCBIfam" id="TIGR00066">
    <property type="entry name" value="g_glut_trans"/>
    <property type="match status" value="1"/>
</dbReference>
<keyword evidence="2" id="KW-0800">Toxin</keyword>
<dbReference type="Gene3D" id="3.60.20.40">
    <property type="match status" value="1"/>
</dbReference>
<dbReference type="PANTHER" id="PTHR11686:SF9">
    <property type="entry name" value="RE13973P"/>
    <property type="match status" value="1"/>
</dbReference>
<dbReference type="OrthoDB" id="1081007at2759"/>
<comment type="similarity">
    <text evidence="1">Belongs to the gamma-glutamyltransferase family.</text>
</comment>
<protein>
    <submittedName>
        <fullName evidence="7">Glutathione hydrolase 1 proenzyme-like isoform X1</fullName>
    </submittedName>
</protein>
<evidence type="ECO:0000313" key="7">
    <source>
        <dbReference type="RefSeq" id="XP_055867392.1"/>
    </source>
</evidence>
<keyword evidence="5" id="KW-0812">Transmembrane</keyword>
<feature type="binding site" evidence="4">
    <location>
        <position position="514"/>
    </location>
    <ligand>
        <name>L-glutamate</name>
        <dbReference type="ChEBI" id="CHEBI:29985"/>
    </ligand>
</feature>
<dbReference type="Gene3D" id="1.10.246.130">
    <property type="match status" value="1"/>
</dbReference>
<keyword evidence="5" id="KW-1133">Transmembrane helix</keyword>
<dbReference type="InterPro" id="IPR043137">
    <property type="entry name" value="GGT_ssub_C"/>
</dbReference>
<keyword evidence="2" id="KW-1199">Hemostasis impairing toxin</keyword>
<dbReference type="AlphaFoldDB" id="A0A9W2YXE7"/>
<organism evidence="6 7">
    <name type="scientific">Biomphalaria glabrata</name>
    <name type="common">Bloodfluke planorb</name>
    <name type="synonym">Freshwater snail</name>
    <dbReference type="NCBI Taxonomy" id="6526"/>
    <lineage>
        <taxon>Eukaryota</taxon>
        <taxon>Metazoa</taxon>
        <taxon>Spiralia</taxon>
        <taxon>Lophotrochozoa</taxon>
        <taxon>Mollusca</taxon>
        <taxon>Gastropoda</taxon>
        <taxon>Heterobranchia</taxon>
        <taxon>Euthyneura</taxon>
        <taxon>Panpulmonata</taxon>
        <taxon>Hygrophila</taxon>
        <taxon>Lymnaeoidea</taxon>
        <taxon>Planorbidae</taxon>
        <taxon>Biomphalaria</taxon>
    </lineage>
</organism>
<dbReference type="Pfam" id="PF01019">
    <property type="entry name" value="G_glu_transpept"/>
    <property type="match status" value="1"/>
</dbReference>
<dbReference type="InterPro" id="IPR043138">
    <property type="entry name" value="GGT_lsub"/>
</dbReference>
<dbReference type="SUPFAM" id="SSF56235">
    <property type="entry name" value="N-terminal nucleophile aminohydrolases (Ntn hydrolases)"/>
    <property type="match status" value="1"/>
</dbReference>
<keyword evidence="2" id="KW-1202">Platelet aggregation activating toxin</keyword>
<evidence type="ECO:0000256" key="2">
    <source>
        <dbReference type="ARBA" id="ARBA00084097"/>
    </source>
</evidence>
<dbReference type="FunFam" id="1.10.246.130:FF:000002">
    <property type="entry name" value="glutathione hydrolase 1 proenzyme"/>
    <property type="match status" value="1"/>
</dbReference>
<dbReference type="InterPro" id="IPR000101">
    <property type="entry name" value="GGT_peptidase"/>
</dbReference>
<dbReference type="Proteomes" id="UP001165740">
    <property type="component" value="Chromosome 14"/>
</dbReference>
<evidence type="ECO:0000313" key="6">
    <source>
        <dbReference type="Proteomes" id="UP001165740"/>
    </source>
</evidence>
<keyword evidence="6" id="KW-1185">Reference proteome</keyword>
<dbReference type="PRINTS" id="PR01210">
    <property type="entry name" value="GGTRANSPTASE"/>
</dbReference>
<name>A0A9W2YXE7_BIOGL</name>
<dbReference type="GO" id="GO:0005886">
    <property type="term" value="C:plasma membrane"/>
    <property type="evidence" value="ECO:0007669"/>
    <property type="project" value="TreeGrafter"/>
</dbReference>
<dbReference type="GeneID" id="106076238"/>
<keyword evidence="5" id="KW-0472">Membrane</keyword>
<accession>A0A9W2YXE7</accession>
<dbReference type="InterPro" id="IPR029055">
    <property type="entry name" value="Ntn_hydrolases_N"/>
</dbReference>
<feature type="transmembrane region" description="Helical" evidence="5">
    <location>
        <begin position="42"/>
        <end position="66"/>
    </location>
</feature>
<dbReference type="InterPro" id="IPR055262">
    <property type="entry name" value="GGT_CS"/>
</dbReference>
<dbReference type="RefSeq" id="XP_055867392.1">
    <property type="nucleotide sequence ID" value="XM_056011417.1"/>
</dbReference>
<feature type="active site" description="Nucleophile" evidence="3">
    <location>
        <position position="421"/>
    </location>
</feature>
<dbReference type="FunFam" id="3.60.20.40:FF:000001">
    <property type="entry name" value="Gamma-glutamyltranspeptidase 1"/>
    <property type="match status" value="1"/>
</dbReference>
<evidence type="ECO:0000256" key="4">
    <source>
        <dbReference type="PIRSR" id="PIRSR600101-2"/>
    </source>
</evidence>
<proteinExistence type="inferred from homology"/>
<feature type="binding site" evidence="4">
    <location>
        <begin position="439"/>
        <end position="441"/>
    </location>
    <ligand>
        <name>L-glutamate</name>
        <dbReference type="ChEBI" id="CHEBI:29985"/>
    </ligand>
</feature>